<dbReference type="InterPro" id="IPR029058">
    <property type="entry name" value="AB_hydrolase_fold"/>
</dbReference>
<dbReference type="Proteomes" id="UP000469558">
    <property type="component" value="Unassembled WGS sequence"/>
</dbReference>
<organism evidence="5 6">
    <name type="scientific">Lachnellula suecica</name>
    <dbReference type="NCBI Taxonomy" id="602035"/>
    <lineage>
        <taxon>Eukaryota</taxon>
        <taxon>Fungi</taxon>
        <taxon>Dikarya</taxon>
        <taxon>Ascomycota</taxon>
        <taxon>Pezizomycotina</taxon>
        <taxon>Leotiomycetes</taxon>
        <taxon>Helotiales</taxon>
        <taxon>Lachnaceae</taxon>
        <taxon>Lachnellula</taxon>
    </lineage>
</organism>
<sequence length="524" mass="57847">MTKDFSHSTLGYIIGLDRENTIQYRGIKYASLDHQFAEPVLFSNKEKLTIDATSYGSACIQNPAARDLEFGFIQHTLPSEDSHFSGTECLSLNITTPKTDKRHLPVFIFIHGGGFSIGGNSWPHYDPTRLVEISMEKGTPVIGININYRLGLAGFLTSEELVRAGIKSNNGLRDQRTALTWIQKYVEGFGGDPENVTVVGESAGGASCLFLLESQQPLFKRLMSMGGTPLLVKPLPSHVAESIYAAVVDKLGLTAASSESRIKVFKEATVEELVAATSNFPLLPVIDGDVVTVPATYPQWSFQENLLPGTKWCESIMIGDCEMDSSILFYMLHDRLDKMNKDFISSTERSLDSTTRKELLEEYDVTHPGDSPDAAINNVLHFAHDIGFYAPVVAIASGWPGKSYVFHFNEPNPWGGRFQGVAGHVLDVAFLFQNYNEFLDETQQSSAKAFGSHFIDFVAGLEPFPVYTAGEGGAMVYGPGDEGQKFVKSKRNADYKRRDTIFKLAKISDFDKLSACWDTFMGGR</sequence>
<evidence type="ECO:0000313" key="5">
    <source>
        <dbReference type="EMBL" id="TVY80602.1"/>
    </source>
</evidence>
<comment type="caution">
    <text evidence="5">The sequence shown here is derived from an EMBL/GenBank/DDBJ whole genome shotgun (WGS) entry which is preliminary data.</text>
</comment>
<dbReference type="Pfam" id="PF00135">
    <property type="entry name" value="COesterase"/>
    <property type="match status" value="1"/>
</dbReference>
<comment type="similarity">
    <text evidence="1 3">Belongs to the type-B carboxylesterase/lipase family.</text>
</comment>
<evidence type="ECO:0000256" key="2">
    <source>
        <dbReference type="ARBA" id="ARBA00022801"/>
    </source>
</evidence>
<dbReference type="InterPro" id="IPR019826">
    <property type="entry name" value="Carboxylesterase_B_AS"/>
</dbReference>
<dbReference type="AlphaFoldDB" id="A0A8T9C6D6"/>
<dbReference type="PANTHER" id="PTHR43142">
    <property type="entry name" value="CARBOXYLIC ESTER HYDROLASE"/>
    <property type="match status" value="1"/>
</dbReference>
<keyword evidence="6" id="KW-1185">Reference proteome</keyword>
<keyword evidence="2 3" id="KW-0378">Hydrolase</keyword>
<dbReference type="OrthoDB" id="3200163at2759"/>
<evidence type="ECO:0000256" key="1">
    <source>
        <dbReference type="ARBA" id="ARBA00005964"/>
    </source>
</evidence>
<evidence type="ECO:0000259" key="4">
    <source>
        <dbReference type="Pfam" id="PF00135"/>
    </source>
</evidence>
<dbReference type="EMBL" id="QGMK01000651">
    <property type="protein sequence ID" value="TVY80602.1"/>
    <property type="molecule type" value="Genomic_DNA"/>
</dbReference>
<evidence type="ECO:0000256" key="3">
    <source>
        <dbReference type="RuleBase" id="RU361235"/>
    </source>
</evidence>
<dbReference type="EC" id="3.1.1.-" evidence="3"/>
<feature type="domain" description="Carboxylesterase type B" evidence="4">
    <location>
        <begin position="12"/>
        <end position="458"/>
    </location>
</feature>
<name>A0A8T9C6D6_9HELO</name>
<protein>
    <recommendedName>
        <fullName evidence="3">Carboxylic ester hydrolase</fullName>
        <ecNumber evidence="3">3.1.1.-</ecNumber>
    </recommendedName>
</protein>
<gene>
    <name evidence="5" type="primary">LIP3_2</name>
    <name evidence="5" type="ORF">LSUE1_G005136</name>
</gene>
<dbReference type="PROSITE" id="PS00122">
    <property type="entry name" value="CARBOXYLESTERASE_B_1"/>
    <property type="match status" value="1"/>
</dbReference>
<dbReference type="GO" id="GO:0016787">
    <property type="term" value="F:hydrolase activity"/>
    <property type="evidence" value="ECO:0007669"/>
    <property type="project" value="UniProtKB-KW"/>
</dbReference>
<evidence type="ECO:0000313" key="6">
    <source>
        <dbReference type="Proteomes" id="UP000469558"/>
    </source>
</evidence>
<dbReference type="SUPFAM" id="SSF53474">
    <property type="entry name" value="alpha/beta-Hydrolases"/>
    <property type="match status" value="1"/>
</dbReference>
<dbReference type="Gene3D" id="3.40.50.1820">
    <property type="entry name" value="alpha/beta hydrolase"/>
    <property type="match status" value="1"/>
</dbReference>
<dbReference type="InterPro" id="IPR002018">
    <property type="entry name" value="CarbesteraseB"/>
</dbReference>
<reference evidence="5 6" key="1">
    <citation type="submission" date="2018-05" db="EMBL/GenBank/DDBJ databases">
        <title>Genome sequencing and assembly of the regulated plant pathogen Lachnellula willkommii and related sister species for the development of diagnostic species identification markers.</title>
        <authorList>
            <person name="Giroux E."/>
            <person name="Bilodeau G."/>
        </authorList>
    </citation>
    <scope>NUCLEOTIDE SEQUENCE [LARGE SCALE GENOMIC DNA]</scope>
    <source>
        <strain evidence="5 6">CBS 268.59</strain>
    </source>
</reference>
<proteinExistence type="inferred from homology"/>
<accession>A0A8T9C6D6</accession>
<dbReference type="PANTHER" id="PTHR43142:SF11">
    <property type="entry name" value="CARBOXYLIC ESTER HYDROLASE"/>
    <property type="match status" value="1"/>
</dbReference>